<sequence>MTPQITRWSDFAHVSEEFKSATREFQYTMFAVVDADDQVMATLKPIPDSEMFPEWPLSDSSGAKQLTQAPLFPPTNVRIFIKRPNLSQYDVFKRYKVVHLLAQSLLEEAYTMEFLSKHPHPNIIRYHGCCSRRGYLTGIVQDCHSRIIDKKAFIDALESAIHHLHSLGWAHNDLNPTNVLVNDSESGGGMPVLIDFDSAREIGRLLGTFRGTTGWIDGQIEDYTTSKKEHDIFALEKMRV</sequence>
<evidence type="ECO:0000259" key="1">
    <source>
        <dbReference type="PROSITE" id="PS50011"/>
    </source>
</evidence>
<name>A0AAJ0FMX7_9PEZI</name>
<comment type="caution">
    <text evidence="2">The sequence shown here is derived from an EMBL/GenBank/DDBJ whole genome shotgun (WGS) entry which is preliminary data.</text>
</comment>
<dbReference type="Gene3D" id="1.10.510.10">
    <property type="entry name" value="Transferase(Phosphotransferase) domain 1"/>
    <property type="match status" value="1"/>
</dbReference>
<dbReference type="Proteomes" id="UP001244011">
    <property type="component" value="Unassembled WGS sequence"/>
</dbReference>
<reference evidence="2" key="1">
    <citation type="submission" date="2023-06" db="EMBL/GenBank/DDBJ databases">
        <title>Genome-scale phylogeny and comparative genomics of the fungal order Sordariales.</title>
        <authorList>
            <consortium name="Lawrence Berkeley National Laboratory"/>
            <person name="Hensen N."/>
            <person name="Bonometti L."/>
            <person name="Westerberg I."/>
            <person name="Brannstrom I.O."/>
            <person name="Guillou S."/>
            <person name="Cros-Aarteil S."/>
            <person name="Calhoun S."/>
            <person name="Haridas S."/>
            <person name="Kuo A."/>
            <person name="Mondo S."/>
            <person name="Pangilinan J."/>
            <person name="Riley R."/>
            <person name="Labutti K."/>
            <person name="Andreopoulos B."/>
            <person name="Lipzen A."/>
            <person name="Chen C."/>
            <person name="Yanf M."/>
            <person name="Daum C."/>
            <person name="Ng V."/>
            <person name="Clum A."/>
            <person name="Steindorff A."/>
            <person name="Ohm R."/>
            <person name="Martin F."/>
            <person name="Silar P."/>
            <person name="Natvig D."/>
            <person name="Lalanne C."/>
            <person name="Gautier V."/>
            <person name="Ament-Velasquez S.L."/>
            <person name="Kruys A."/>
            <person name="Hutchinson M.I."/>
            <person name="Powell A.J."/>
            <person name="Barry K."/>
            <person name="Miller A.N."/>
            <person name="Grigoriev I.V."/>
            <person name="Debuchy R."/>
            <person name="Gladieux P."/>
            <person name="Thoren M.H."/>
            <person name="Johannesson H."/>
        </authorList>
    </citation>
    <scope>NUCLEOTIDE SEQUENCE</scope>
    <source>
        <strain evidence="2">8032-3</strain>
    </source>
</reference>
<dbReference type="SUPFAM" id="SSF56112">
    <property type="entry name" value="Protein kinase-like (PK-like)"/>
    <property type="match status" value="1"/>
</dbReference>
<dbReference type="AlphaFoldDB" id="A0AAJ0FMX7"/>
<dbReference type="GO" id="GO:0005524">
    <property type="term" value="F:ATP binding"/>
    <property type="evidence" value="ECO:0007669"/>
    <property type="project" value="InterPro"/>
</dbReference>
<proteinExistence type="predicted"/>
<keyword evidence="3" id="KW-1185">Reference proteome</keyword>
<organism evidence="2 3">
    <name type="scientific">Phialemonium atrogriseum</name>
    <dbReference type="NCBI Taxonomy" id="1093897"/>
    <lineage>
        <taxon>Eukaryota</taxon>
        <taxon>Fungi</taxon>
        <taxon>Dikarya</taxon>
        <taxon>Ascomycota</taxon>
        <taxon>Pezizomycotina</taxon>
        <taxon>Sordariomycetes</taxon>
        <taxon>Sordariomycetidae</taxon>
        <taxon>Cephalothecales</taxon>
        <taxon>Cephalothecaceae</taxon>
        <taxon>Phialemonium</taxon>
    </lineage>
</organism>
<dbReference type="InterPro" id="IPR000719">
    <property type="entry name" value="Prot_kinase_dom"/>
</dbReference>
<keyword evidence="2" id="KW-0808">Transferase</keyword>
<feature type="domain" description="Protein kinase" evidence="1">
    <location>
        <begin position="46"/>
        <end position="240"/>
    </location>
</feature>
<dbReference type="InterPro" id="IPR011009">
    <property type="entry name" value="Kinase-like_dom_sf"/>
</dbReference>
<accession>A0AAJ0FMX7</accession>
<evidence type="ECO:0000313" key="2">
    <source>
        <dbReference type="EMBL" id="KAK1768718.1"/>
    </source>
</evidence>
<dbReference type="Pfam" id="PF00069">
    <property type="entry name" value="Pkinase"/>
    <property type="match status" value="1"/>
</dbReference>
<dbReference type="PROSITE" id="PS50011">
    <property type="entry name" value="PROTEIN_KINASE_DOM"/>
    <property type="match status" value="1"/>
</dbReference>
<dbReference type="EMBL" id="MU839004">
    <property type="protein sequence ID" value="KAK1768718.1"/>
    <property type="molecule type" value="Genomic_DNA"/>
</dbReference>
<protein>
    <submittedName>
        <fullName evidence="2">Kinase-like domain-containing protein</fullName>
    </submittedName>
</protein>
<dbReference type="GeneID" id="85314156"/>
<dbReference type="RefSeq" id="XP_060284931.1">
    <property type="nucleotide sequence ID" value="XM_060430969.1"/>
</dbReference>
<dbReference type="GO" id="GO:0004672">
    <property type="term" value="F:protein kinase activity"/>
    <property type="evidence" value="ECO:0007669"/>
    <property type="project" value="InterPro"/>
</dbReference>
<evidence type="ECO:0000313" key="3">
    <source>
        <dbReference type="Proteomes" id="UP001244011"/>
    </source>
</evidence>
<gene>
    <name evidence="2" type="ORF">QBC33DRAFT_577189</name>
</gene>
<keyword evidence="2" id="KW-0418">Kinase</keyword>